<name>A0A4Z2FHT3_9TELE</name>
<evidence type="ECO:0000313" key="2">
    <source>
        <dbReference type="Proteomes" id="UP000314294"/>
    </source>
</evidence>
<organism evidence="1 2">
    <name type="scientific">Liparis tanakae</name>
    <name type="common">Tanaka's snailfish</name>
    <dbReference type="NCBI Taxonomy" id="230148"/>
    <lineage>
        <taxon>Eukaryota</taxon>
        <taxon>Metazoa</taxon>
        <taxon>Chordata</taxon>
        <taxon>Craniata</taxon>
        <taxon>Vertebrata</taxon>
        <taxon>Euteleostomi</taxon>
        <taxon>Actinopterygii</taxon>
        <taxon>Neopterygii</taxon>
        <taxon>Teleostei</taxon>
        <taxon>Neoteleostei</taxon>
        <taxon>Acanthomorphata</taxon>
        <taxon>Eupercaria</taxon>
        <taxon>Perciformes</taxon>
        <taxon>Cottioidei</taxon>
        <taxon>Cottales</taxon>
        <taxon>Liparidae</taxon>
        <taxon>Liparis</taxon>
    </lineage>
</organism>
<evidence type="ECO:0000313" key="1">
    <source>
        <dbReference type="EMBL" id="TNN40313.1"/>
    </source>
</evidence>
<reference evidence="1 2" key="1">
    <citation type="submission" date="2019-03" db="EMBL/GenBank/DDBJ databases">
        <title>First draft genome of Liparis tanakae, snailfish: a comprehensive survey of snailfish specific genes.</title>
        <authorList>
            <person name="Kim W."/>
            <person name="Song I."/>
            <person name="Jeong J.-H."/>
            <person name="Kim D."/>
            <person name="Kim S."/>
            <person name="Ryu S."/>
            <person name="Song J.Y."/>
            <person name="Lee S.K."/>
        </authorList>
    </citation>
    <scope>NUCLEOTIDE SEQUENCE [LARGE SCALE GENOMIC DNA]</scope>
    <source>
        <tissue evidence="1">Muscle</tissue>
    </source>
</reference>
<gene>
    <name evidence="1" type="ORF">EYF80_049509</name>
</gene>
<sequence>MVSSWLRRTRRAALNLRVTVMDRRIRRKLMHEILRRHLEEDELKPLTTRYDGRIRTSSSEQLYWSWYIFTLGEDLLTVHLTRAETAVTSEAVTTLSGWLLAWPLPVLVVPVMSERRDFGGAAGCCCPVPLLRCGSWTMDTSTEAVDSPATLAAMQVKVP</sequence>
<dbReference type="Proteomes" id="UP000314294">
    <property type="component" value="Unassembled WGS sequence"/>
</dbReference>
<accession>A0A4Z2FHT3</accession>
<keyword evidence="2" id="KW-1185">Reference proteome</keyword>
<protein>
    <submittedName>
        <fullName evidence="1">Uncharacterized protein</fullName>
    </submittedName>
</protein>
<dbReference type="AlphaFoldDB" id="A0A4Z2FHT3"/>
<dbReference type="EMBL" id="SRLO01001200">
    <property type="protein sequence ID" value="TNN40313.1"/>
    <property type="molecule type" value="Genomic_DNA"/>
</dbReference>
<comment type="caution">
    <text evidence="1">The sequence shown here is derived from an EMBL/GenBank/DDBJ whole genome shotgun (WGS) entry which is preliminary data.</text>
</comment>
<proteinExistence type="predicted"/>